<evidence type="ECO:0000256" key="2">
    <source>
        <dbReference type="ARBA" id="ARBA00009374"/>
    </source>
</evidence>
<feature type="zinc finger region" description="FLZ-type" evidence="6">
    <location>
        <begin position="62"/>
        <end position="105"/>
    </location>
</feature>
<accession>A0ABQ7UP81</accession>
<keyword evidence="5" id="KW-0863">Zinc-finger</keyword>
<organism evidence="9 10">
    <name type="scientific">Solanum tuberosum</name>
    <name type="common">Potato</name>
    <dbReference type="NCBI Taxonomy" id="4113"/>
    <lineage>
        <taxon>Eukaryota</taxon>
        <taxon>Viridiplantae</taxon>
        <taxon>Streptophyta</taxon>
        <taxon>Embryophyta</taxon>
        <taxon>Tracheophyta</taxon>
        <taxon>Spermatophyta</taxon>
        <taxon>Magnoliopsida</taxon>
        <taxon>eudicotyledons</taxon>
        <taxon>Gunneridae</taxon>
        <taxon>Pentapetalae</taxon>
        <taxon>asterids</taxon>
        <taxon>lamiids</taxon>
        <taxon>Solanales</taxon>
        <taxon>Solanaceae</taxon>
        <taxon>Solanoideae</taxon>
        <taxon>Solaneae</taxon>
        <taxon>Solanum</taxon>
    </lineage>
</organism>
<keyword evidence="4" id="KW-0479">Metal-binding</keyword>
<gene>
    <name evidence="9" type="ORF">KY290_029542</name>
</gene>
<evidence type="ECO:0000313" key="10">
    <source>
        <dbReference type="Proteomes" id="UP000826656"/>
    </source>
</evidence>
<evidence type="ECO:0000313" key="9">
    <source>
        <dbReference type="EMBL" id="KAH0750310.1"/>
    </source>
</evidence>
<feature type="domain" description="FLZ-type" evidence="8">
    <location>
        <begin position="62"/>
        <end position="105"/>
    </location>
</feature>
<dbReference type="PROSITE" id="PS51795">
    <property type="entry name" value="ZF_FLZ"/>
    <property type="match status" value="1"/>
</dbReference>
<dbReference type="PANTHER" id="PTHR33059">
    <property type="entry name" value="FCS-LIKE ZINC FINGER 5"/>
    <property type="match status" value="1"/>
</dbReference>
<feature type="compositionally biased region" description="Polar residues" evidence="7">
    <location>
        <begin position="14"/>
        <end position="30"/>
    </location>
</feature>
<keyword evidence="10" id="KW-1185">Reference proteome</keyword>
<evidence type="ECO:0000256" key="4">
    <source>
        <dbReference type="ARBA" id="ARBA00022723"/>
    </source>
</evidence>
<keyword evidence="3" id="KW-0963">Cytoplasm</keyword>
<feature type="region of interest" description="Disordered" evidence="7">
    <location>
        <begin position="1"/>
        <end position="38"/>
    </location>
</feature>
<dbReference type="Pfam" id="PF04570">
    <property type="entry name" value="zf-FLZ"/>
    <property type="match status" value="1"/>
</dbReference>
<dbReference type="InterPro" id="IPR007650">
    <property type="entry name" value="Zf-FLZ_dom"/>
</dbReference>
<keyword evidence="5" id="KW-0862">Zinc</keyword>
<evidence type="ECO:0000256" key="1">
    <source>
        <dbReference type="ARBA" id="ARBA00004496"/>
    </source>
</evidence>
<sequence>MSKRSRVSRADSFDQPNHPNKNSSTNNPTKFSKPPSSSLANNVVAAAATDSSSVGATEYISEFLKECFLCKSILKLKNDTYMYNSNPYCTEECRQVQMDLDEELEEKQLKESGKKVEK</sequence>
<evidence type="ECO:0000256" key="7">
    <source>
        <dbReference type="SAM" id="MobiDB-lite"/>
    </source>
</evidence>
<comment type="caution">
    <text evidence="9">The sequence shown here is derived from an EMBL/GenBank/DDBJ whole genome shotgun (WGS) entry which is preliminary data.</text>
</comment>
<comment type="subcellular location">
    <subcellularLocation>
        <location evidence="1">Cytoplasm</location>
    </subcellularLocation>
</comment>
<protein>
    <recommendedName>
        <fullName evidence="8">FLZ-type domain-containing protein</fullName>
    </recommendedName>
</protein>
<proteinExistence type="inferred from homology"/>
<comment type="similarity">
    <text evidence="2">Belongs to the FLZ family.</text>
</comment>
<evidence type="ECO:0000256" key="3">
    <source>
        <dbReference type="ARBA" id="ARBA00022490"/>
    </source>
</evidence>
<dbReference type="EMBL" id="JAIVGD010000019">
    <property type="protein sequence ID" value="KAH0750310.1"/>
    <property type="molecule type" value="Genomic_DNA"/>
</dbReference>
<evidence type="ECO:0000256" key="6">
    <source>
        <dbReference type="PROSITE-ProRule" id="PRU01131"/>
    </source>
</evidence>
<evidence type="ECO:0000256" key="5">
    <source>
        <dbReference type="ARBA" id="ARBA00022771"/>
    </source>
</evidence>
<evidence type="ECO:0000259" key="8">
    <source>
        <dbReference type="PROSITE" id="PS51795"/>
    </source>
</evidence>
<reference evidence="9 10" key="1">
    <citation type="journal article" date="2021" name="bioRxiv">
        <title>Chromosome-scale and haplotype-resolved genome assembly of a tetraploid potato cultivar.</title>
        <authorList>
            <person name="Sun H."/>
            <person name="Jiao W.-B."/>
            <person name="Krause K."/>
            <person name="Campoy J.A."/>
            <person name="Goel M."/>
            <person name="Folz-Donahue K."/>
            <person name="Kukat C."/>
            <person name="Huettel B."/>
            <person name="Schneeberger K."/>
        </authorList>
    </citation>
    <scope>NUCLEOTIDE SEQUENCE [LARGE SCALE GENOMIC DNA]</scope>
    <source>
        <strain evidence="9">SolTubOtavaFocal</strain>
        <tissue evidence="9">Leaves</tissue>
    </source>
</reference>
<dbReference type="PANTHER" id="PTHR33059:SF76">
    <property type="entry name" value="FCS-LIKE ZINC FINGER 7"/>
    <property type="match status" value="1"/>
</dbReference>
<name>A0ABQ7UP81_SOLTU</name>
<dbReference type="Proteomes" id="UP000826656">
    <property type="component" value="Unassembled WGS sequence"/>
</dbReference>